<evidence type="ECO:0000313" key="2">
    <source>
        <dbReference type="EMBL" id="VDN90354.1"/>
    </source>
</evidence>
<accession>A0A0N4TLE7</accession>
<organism evidence="4">
    <name type="scientific">Brugia pahangi</name>
    <name type="common">Filarial nematode worm</name>
    <dbReference type="NCBI Taxonomy" id="6280"/>
    <lineage>
        <taxon>Eukaryota</taxon>
        <taxon>Metazoa</taxon>
        <taxon>Ecdysozoa</taxon>
        <taxon>Nematoda</taxon>
        <taxon>Chromadorea</taxon>
        <taxon>Rhabditida</taxon>
        <taxon>Spirurina</taxon>
        <taxon>Spiruromorpha</taxon>
        <taxon>Filarioidea</taxon>
        <taxon>Onchocercidae</taxon>
        <taxon>Brugia</taxon>
    </lineage>
</organism>
<dbReference type="Proteomes" id="UP000278627">
    <property type="component" value="Unassembled WGS sequence"/>
</dbReference>
<name>A0A0N4TLE7_BRUPA</name>
<keyword evidence="1" id="KW-0732">Signal</keyword>
<sequence>MNELPASELPVWLVGWMVVVTGDGGAADNGSFGGTCWVNLKCIQEISLEFLAQINFCNIVWLWPRMNECYVHLSVRLSVLYVAYIDGIVGLDERQTDR</sequence>
<evidence type="ECO:0000313" key="4">
    <source>
        <dbReference type="WBParaSite" id="BPAG_0000920601-mRNA-1"/>
    </source>
</evidence>
<reference evidence="4" key="1">
    <citation type="submission" date="2017-02" db="UniProtKB">
        <authorList>
            <consortium name="WormBaseParasite"/>
        </authorList>
    </citation>
    <scope>IDENTIFICATION</scope>
</reference>
<protein>
    <submittedName>
        <fullName evidence="4">Secreted protein</fullName>
    </submittedName>
</protein>
<dbReference type="EMBL" id="UZAD01013148">
    <property type="protein sequence ID" value="VDN90354.1"/>
    <property type="molecule type" value="Genomic_DNA"/>
</dbReference>
<evidence type="ECO:0000256" key="1">
    <source>
        <dbReference type="SAM" id="SignalP"/>
    </source>
</evidence>
<gene>
    <name evidence="2" type="ORF">BPAG_LOCUS9168</name>
</gene>
<dbReference type="WBParaSite" id="BPAG_0000920601-mRNA-1">
    <property type="protein sequence ID" value="BPAG_0000920601-mRNA-1"/>
    <property type="gene ID" value="BPAG_0000920601"/>
</dbReference>
<proteinExistence type="predicted"/>
<feature type="chain" id="PRO_5043122067" evidence="1">
    <location>
        <begin position="28"/>
        <end position="98"/>
    </location>
</feature>
<feature type="signal peptide" evidence="1">
    <location>
        <begin position="1"/>
        <end position="27"/>
    </location>
</feature>
<keyword evidence="3" id="KW-1185">Reference proteome</keyword>
<reference evidence="2 3" key="2">
    <citation type="submission" date="2018-11" db="EMBL/GenBank/DDBJ databases">
        <authorList>
            <consortium name="Pathogen Informatics"/>
        </authorList>
    </citation>
    <scope>NUCLEOTIDE SEQUENCE [LARGE SCALE GENOMIC DNA]</scope>
</reference>
<dbReference type="AlphaFoldDB" id="A0A0N4TLE7"/>
<evidence type="ECO:0000313" key="3">
    <source>
        <dbReference type="Proteomes" id="UP000278627"/>
    </source>
</evidence>